<evidence type="ECO:0000313" key="2">
    <source>
        <dbReference type="EMBL" id="RSL43393.1"/>
    </source>
</evidence>
<dbReference type="AlphaFoldDB" id="A0A428NRG7"/>
<feature type="region of interest" description="Disordered" evidence="1">
    <location>
        <begin position="168"/>
        <end position="206"/>
    </location>
</feature>
<sequence>MQSQGVYEDRSYAPEAEPIGPPPTPEEERTIRNATEIFTRCLQTEWTRQKAPYGFDDALDRARSAGKDTTERIFVDAGDGAWLAYYLIVGITRSHFPGKPSEDRTISAFQGLPSEHRRRVAASVANCDPHSSVISAIERLKEPTRRRKRRCLGRDEIPTTAVPNTSFLTLQSPTMRTTPPENTLARDSPAARHETNSTSASNETVNLPMAISGSEHQRASDPCIEYIADVFPQFMCSAIRKNGNSAAVEMVFPYFHDNRIVDCAMSLGILPNKIEYLALKLFGWHLETDEREIFRYIVSENDGGIAMPGETMVLQGARDNAISDLLGDQIRDAIIASLMRKEEVRQAVRNTRCVTMQISRNPREDAVLTLNVALREGFTLREKLYERK</sequence>
<accession>A0A428NRG7</accession>
<dbReference type="Proteomes" id="UP000288168">
    <property type="component" value="Unassembled WGS sequence"/>
</dbReference>
<proteinExistence type="predicted"/>
<dbReference type="OrthoDB" id="3499148at2759"/>
<gene>
    <name evidence="2" type="ORF">CEP54_015108</name>
</gene>
<protein>
    <submittedName>
        <fullName evidence="2">Uncharacterized protein</fullName>
    </submittedName>
</protein>
<organism evidence="2 3">
    <name type="scientific">Fusarium duplospermum</name>
    <dbReference type="NCBI Taxonomy" id="1325734"/>
    <lineage>
        <taxon>Eukaryota</taxon>
        <taxon>Fungi</taxon>
        <taxon>Dikarya</taxon>
        <taxon>Ascomycota</taxon>
        <taxon>Pezizomycotina</taxon>
        <taxon>Sordariomycetes</taxon>
        <taxon>Hypocreomycetidae</taxon>
        <taxon>Hypocreales</taxon>
        <taxon>Nectriaceae</taxon>
        <taxon>Fusarium</taxon>
        <taxon>Fusarium solani species complex</taxon>
    </lineage>
</organism>
<reference evidence="2 3" key="1">
    <citation type="submission" date="2017-06" db="EMBL/GenBank/DDBJ databases">
        <title>Comparative genomic analysis of Ambrosia Fusariam Clade fungi.</title>
        <authorList>
            <person name="Stajich J.E."/>
            <person name="Carrillo J."/>
            <person name="Kijimoto T."/>
            <person name="Eskalen A."/>
            <person name="O'Donnell K."/>
            <person name="Kasson M."/>
        </authorList>
    </citation>
    <scope>NUCLEOTIDE SEQUENCE [LARGE SCALE GENOMIC DNA]</scope>
    <source>
        <strain evidence="2 3">NRRL62584</strain>
    </source>
</reference>
<evidence type="ECO:0000256" key="1">
    <source>
        <dbReference type="SAM" id="MobiDB-lite"/>
    </source>
</evidence>
<feature type="compositionally biased region" description="Polar residues" evidence="1">
    <location>
        <begin position="168"/>
        <end position="181"/>
    </location>
</feature>
<name>A0A428NRG7_9HYPO</name>
<comment type="caution">
    <text evidence="2">The sequence shown here is derived from an EMBL/GenBank/DDBJ whole genome shotgun (WGS) entry which is preliminary data.</text>
</comment>
<feature type="compositionally biased region" description="Polar residues" evidence="1">
    <location>
        <begin position="196"/>
        <end position="205"/>
    </location>
</feature>
<keyword evidence="3" id="KW-1185">Reference proteome</keyword>
<dbReference type="EMBL" id="NKCI01000326">
    <property type="protein sequence ID" value="RSL43393.1"/>
    <property type="molecule type" value="Genomic_DNA"/>
</dbReference>
<feature type="region of interest" description="Disordered" evidence="1">
    <location>
        <begin position="1"/>
        <end position="28"/>
    </location>
</feature>
<dbReference type="STRING" id="1325734.A0A428NRG7"/>
<evidence type="ECO:0000313" key="3">
    <source>
        <dbReference type="Proteomes" id="UP000288168"/>
    </source>
</evidence>